<evidence type="ECO:0000259" key="7">
    <source>
        <dbReference type="Pfam" id="PF08264"/>
    </source>
</evidence>
<keyword evidence="9" id="KW-1185">Reference proteome</keyword>
<dbReference type="Pfam" id="PF08264">
    <property type="entry name" value="Anticodon_1"/>
    <property type="match status" value="1"/>
</dbReference>
<protein>
    <recommendedName>
        <fullName evidence="10">Isoleucyl-tRNA synthetase</fullName>
    </recommendedName>
</protein>
<dbReference type="Gene3D" id="1.10.730.20">
    <property type="match status" value="1"/>
</dbReference>
<dbReference type="InterPro" id="IPR013155">
    <property type="entry name" value="M/V/L/I-tRNA-synth_anticd-bd"/>
</dbReference>
<dbReference type="GO" id="GO:0006428">
    <property type="term" value="P:isoleucyl-tRNA aminoacylation"/>
    <property type="evidence" value="ECO:0007669"/>
    <property type="project" value="TreeGrafter"/>
</dbReference>
<evidence type="ECO:0000313" key="9">
    <source>
        <dbReference type="Proteomes" id="UP001497623"/>
    </source>
</evidence>
<organism evidence="8 9">
    <name type="scientific">Meganyctiphanes norvegica</name>
    <name type="common">Northern krill</name>
    <name type="synonym">Thysanopoda norvegica</name>
    <dbReference type="NCBI Taxonomy" id="48144"/>
    <lineage>
        <taxon>Eukaryota</taxon>
        <taxon>Metazoa</taxon>
        <taxon>Ecdysozoa</taxon>
        <taxon>Arthropoda</taxon>
        <taxon>Crustacea</taxon>
        <taxon>Multicrustacea</taxon>
        <taxon>Malacostraca</taxon>
        <taxon>Eumalacostraca</taxon>
        <taxon>Eucarida</taxon>
        <taxon>Euphausiacea</taxon>
        <taxon>Euphausiidae</taxon>
        <taxon>Meganyctiphanes</taxon>
    </lineage>
</organism>
<dbReference type="PANTHER" id="PTHR42765:SF1">
    <property type="entry name" value="ISOLEUCINE--TRNA LIGASE, MITOCHONDRIAL"/>
    <property type="match status" value="1"/>
</dbReference>
<dbReference type="SUPFAM" id="SSF52374">
    <property type="entry name" value="Nucleotidylyl transferase"/>
    <property type="match status" value="1"/>
</dbReference>
<accession>A0AAV2PWX7</accession>
<dbReference type="GO" id="GO:0005524">
    <property type="term" value="F:ATP binding"/>
    <property type="evidence" value="ECO:0007669"/>
    <property type="project" value="UniProtKB-KW"/>
</dbReference>
<keyword evidence="5" id="KW-0030">Aminoacyl-tRNA synthetase</keyword>
<keyword evidence="3" id="KW-0067">ATP-binding</keyword>
<dbReference type="CDD" id="cd07960">
    <property type="entry name" value="Anticodon_Ia_Ile_BEm"/>
    <property type="match status" value="1"/>
</dbReference>
<name>A0AAV2PWX7_MEGNR</name>
<evidence type="ECO:0000256" key="3">
    <source>
        <dbReference type="ARBA" id="ARBA00022840"/>
    </source>
</evidence>
<dbReference type="Gene3D" id="3.40.50.620">
    <property type="entry name" value="HUPs"/>
    <property type="match status" value="1"/>
</dbReference>
<reference evidence="8 9" key="1">
    <citation type="submission" date="2024-05" db="EMBL/GenBank/DDBJ databases">
        <authorList>
            <person name="Wallberg A."/>
        </authorList>
    </citation>
    <scope>NUCLEOTIDE SEQUENCE [LARGE SCALE GENOMIC DNA]</scope>
</reference>
<dbReference type="FunFam" id="3.40.50.620:FF:000128">
    <property type="entry name" value="Isoleucyl-tRNA synthetase 2, mitochondrial"/>
    <property type="match status" value="1"/>
</dbReference>
<evidence type="ECO:0000256" key="4">
    <source>
        <dbReference type="ARBA" id="ARBA00022917"/>
    </source>
</evidence>
<dbReference type="GO" id="GO:0005739">
    <property type="term" value="C:mitochondrion"/>
    <property type="evidence" value="ECO:0007669"/>
    <property type="project" value="TreeGrafter"/>
</dbReference>
<dbReference type="SUPFAM" id="SSF47323">
    <property type="entry name" value="Anticodon-binding domain of a subclass of class I aminoacyl-tRNA synthetases"/>
    <property type="match status" value="1"/>
</dbReference>
<evidence type="ECO:0008006" key="10">
    <source>
        <dbReference type="Google" id="ProtNLM"/>
    </source>
</evidence>
<dbReference type="Proteomes" id="UP001497623">
    <property type="component" value="Unassembled WGS sequence"/>
</dbReference>
<dbReference type="InterPro" id="IPR050081">
    <property type="entry name" value="Ile-tRNA_ligase"/>
</dbReference>
<feature type="domain" description="Methionyl/Valyl/Leucyl/Isoleucyl-tRNA synthetase anticodon-binding" evidence="7">
    <location>
        <begin position="233"/>
        <end position="350"/>
    </location>
</feature>
<dbReference type="PANTHER" id="PTHR42765">
    <property type="entry name" value="SOLEUCYL-TRNA SYNTHETASE"/>
    <property type="match status" value="1"/>
</dbReference>
<evidence type="ECO:0000256" key="2">
    <source>
        <dbReference type="ARBA" id="ARBA00022741"/>
    </source>
</evidence>
<evidence type="ECO:0000259" key="6">
    <source>
        <dbReference type="Pfam" id="PF00133"/>
    </source>
</evidence>
<dbReference type="AlphaFoldDB" id="A0AAV2PWX7"/>
<keyword evidence="2" id="KW-0547">Nucleotide-binding</keyword>
<dbReference type="InterPro" id="IPR033708">
    <property type="entry name" value="Anticodon_Ile_BEm"/>
</dbReference>
<keyword evidence="1" id="KW-0436">Ligase</keyword>
<evidence type="ECO:0000256" key="5">
    <source>
        <dbReference type="ARBA" id="ARBA00023146"/>
    </source>
</evidence>
<evidence type="ECO:0000313" key="8">
    <source>
        <dbReference type="EMBL" id="CAL4066420.1"/>
    </source>
</evidence>
<dbReference type="GO" id="GO:0000049">
    <property type="term" value="F:tRNA binding"/>
    <property type="evidence" value="ECO:0007669"/>
    <property type="project" value="InterPro"/>
</dbReference>
<proteinExistence type="predicted"/>
<keyword evidence="4" id="KW-0648">Protein biosynthesis</keyword>
<gene>
    <name evidence="8" type="ORF">MNOR_LOCUS5667</name>
</gene>
<dbReference type="InterPro" id="IPR014729">
    <property type="entry name" value="Rossmann-like_a/b/a_fold"/>
</dbReference>
<dbReference type="Pfam" id="PF00133">
    <property type="entry name" value="tRNA-synt_1"/>
    <property type="match status" value="1"/>
</dbReference>
<dbReference type="EMBL" id="CAXKWB010002226">
    <property type="protein sequence ID" value="CAL4066420.1"/>
    <property type="molecule type" value="Genomic_DNA"/>
</dbReference>
<comment type="caution">
    <text evidence="8">The sequence shown here is derived from an EMBL/GenBank/DDBJ whole genome shotgun (WGS) entry which is preliminary data.</text>
</comment>
<sequence>MFFFITFKRMLTCRICSHRDTIDHVAEVLGREGGDAWWKLGVEELLAPSKLTQYTEKGKQLPNKGLDILDIWFDSGSSWFSVLGDPKDNEPVADLYLEGVDQFTGWFQSSLLTATALTGKAPYKQIYVHGFTLDESGRKMSKSLGNVIDPEKVTNGGKNLEKDPVYGADVLRWWVAAHATNNVGGMTIGKRILDQSRESVQKIRSVVRFLLAGIEGFNFEKQKMELGKLQFLDQYMLHLLHLYHRKVWDAYDNFQYHRVPMMAEQFINTEVSAFYITCIRDRLYCEEDEDSKRVSCQITLHYLLDHLLVSLAPLLPHLVEEAAMHHPQRESWRVFHATNSVLPSSWLQPELASLMEKCREVRTDLYKTYSPGKAFHMHVTLQASDQTYDALKMLQSKENDQDSALCEFLQVPEITLQKHYDDNNGYKISVSNAETVKCLRCRRITAQPEQDLCSRCHNIVNTLLL</sequence>
<feature type="domain" description="Aminoacyl-tRNA synthetase class Ia" evidence="6">
    <location>
        <begin position="17"/>
        <end position="179"/>
    </location>
</feature>
<dbReference type="GO" id="GO:0032543">
    <property type="term" value="P:mitochondrial translation"/>
    <property type="evidence" value="ECO:0007669"/>
    <property type="project" value="TreeGrafter"/>
</dbReference>
<feature type="non-terminal residue" evidence="8">
    <location>
        <position position="465"/>
    </location>
</feature>
<dbReference type="InterPro" id="IPR009080">
    <property type="entry name" value="tRNAsynth_Ia_anticodon-bd"/>
</dbReference>
<dbReference type="InterPro" id="IPR002300">
    <property type="entry name" value="aa-tRNA-synth_Ia"/>
</dbReference>
<evidence type="ECO:0000256" key="1">
    <source>
        <dbReference type="ARBA" id="ARBA00022598"/>
    </source>
</evidence>
<dbReference type="GO" id="GO:0004822">
    <property type="term" value="F:isoleucine-tRNA ligase activity"/>
    <property type="evidence" value="ECO:0007669"/>
    <property type="project" value="TreeGrafter"/>
</dbReference>